<evidence type="ECO:0000256" key="2">
    <source>
        <dbReference type="ARBA" id="ARBA00009208"/>
    </source>
</evidence>
<dbReference type="CTD" id="20213827"/>
<dbReference type="PROSITE" id="PS50217">
    <property type="entry name" value="BZIP"/>
    <property type="match status" value="1"/>
</dbReference>
<dbReference type="OMA" id="PASXPAS"/>
<dbReference type="GO" id="GO:0003700">
    <property type="term" value="F:DNA-binding transcription factor activity"/>
    <property type="evidence" value="ECO:0007669"/>
    <property type="project" value="InterPro"/>
</dbReference>
<keyword evidence="5" id="KW-0804">Transcription</keyword>
<keyword evidence="4" id="KW-0238">DNA-binding</keyword>
<dbReference type="KEGG" id="hro:HELRODRAFT_65817"/>
<gene>
    <name evidence="10" type="primary">20213827</name>
    <name evidence="9" type="ORF">HELRODRAFT_65817</name>
</gene>
<name>T1FYC9_HELRO</name>
<dbReference type="GO" id="GO:0003677">
    <property type="term" value="F:DNA binding"/>
    <property type="evidence" value="ECO:0007669"/>
    <property type="project" value="UniProtKB-KW"/>
</dbReference>
<evidence type="ECO:0000256" key="4">
    <source>
        <dbReference type="ARBA" id="ARBA00023125"/>
    </source>
</evidence>
<dbReference type="AlphaFoldDB" id="T1FYC9"/>
<dbReference type="OrthoDB" id="6022300at2759"/>
<dbReference type="Gene3D" id="1.20.5.170">
    <property type="match status" value="1"/>
</dbReference>
<dbReference type="EnsemblMetazoa" id="HelroT65817">
    <property type="protein sequence ID" value="HelroP65817"/>
    <property type="gene ID" value="HelroG65817"/>
</dbReference>
<evidence type="ECO:0000256" key="5">
    <source>
        <dbReference type="ARBA" id="ARBA00023163"/>
    </source>
</evidence>
<dbReference type="EMBL" id="KB096742">
    <property type="protein sequence ID" value="ESO02027.1"/>
    <property type="molecule type" value="Genomic_DNA"/>
</dbReference>
<dbReference type="FunFam" id="1.20.5.170:FF:000007">
    <property type="entry name" value="hepatic leukemia factor isoform X2"/>
    <property type="match status" value="1"/>
</dbReference>
<dbReference type="PANTHER" id="PTHR11988">
    <property type="entry name" value="THYROTROPH EMBRYONIC FACTOR RELATED"/>
    <property type="match status" value="1"/>
</dbReference>
<dbReference type="Pfam" id="PF07716">
    <property type="entry name" value="bZIP_2"/>
    <property type="match status" value="1"/>
</dbReference>
<protein>
    <recommendedName>
        <fullName evidence="8">BZIP domain-containing protein</fullName>
    </recommendedName>
</protein>
<dbReference type="InParanoid" id="T1FYC9"/>
<dbReference type="RefSeq" id="XP_009019435.1">
    <property type="nucleotide sequence ID" value="XM_009021187.1"/>
</dbReference>
<evidence type="ECO:0000256" key="7">
    <source>
        <dbReference type="SAM" id="Coils"/>
    </source>
</evidence>
<evidence type="ECO:0000256" key="1">
    <source>
        <dbReference type="ARBA" id="ARBA00004123"/>
    </source>
</evidence>
<dbReference type="Proteomes" id="UP000015101">
    <property type="component" value="Unassembled WGS sequence"/>
</dbReference>
<dbReference type="GO" id="GO:0006357">
    <property type="term" value="P:regulation of transcription by RNA polymerase II"/>
    <property type="evidence" value="ECO:0007669"/>
    <property type="project" value="InterPro"/>
</dbReference>
<evidence type="ECO:0000313" key="11">
    <source>
        <dbReference type="Proteomes" id="UP000015101"/>
    </source>
</evidence>
<comment type="subcellular location">
    <subcellularLocation>
        <location evidence="1">Nucleus</location>
    </subcellularLocation>
</comment>
<dbReference type="eggNOG" id="KOG3119">
    <property type="taxonomic scope" value="Eukaryota"/>
</dbReference>
<feature type="domain" description="BZIP" evidence="8">
    <location>
        <begin position="39"/>
        <end position="102"/>
    </location>
</feature>
<reference evidence="9 11" key="2">
    <citation type="journal article" date="2013" name="Nature">
        <title>Insights into bilaterian evolution from three spiralian genomes.</title>
        <authorList>
            <person name="Simakov O."/>
            <person name="Marletaz F."/>
            <person name="Cho S.J."/>
            <person name="Edsinger-Gonzales E."/>
            <person name="Havlak P."/>
            <person name="Hellsten U."/>
            <person name="Kuo D.H."/>
            <person name="Larsson T."/>
            <person name="Lv J."/>
            <person name="Arendt D."/>
            <person name="Savage R."/>
            <person name="Osoegawa K."/>
            <person name="de Jong P."/>
            <person name="Grimwood J."/>
            <person name="Chapman J.A."/>
            <person name="Shapiro H."/>
            <person name="Aerts A."/>
            <person name="Otillar R.P."/>
            <person name="Terry A.Y."/>
            <person name="Boore J.L."/>
            <person name="Grigoriev I.V."/>
            <person name="Lindberg D.R."/>
            <person name="Seaver E.C."/>
            <person name="Weisblat D.A."/>
            <person name="Putnam N.H."/>
            <person name="Rokhsar D.S."/>
        </authorList>
    </citation>
    <scope>NUCLEOTIDE SEQUENCE</scope>
</reference>
<keyword evidence="6" id="KW-0539">Nucleus</keyword>
<dbReference type="InterPro" id="IPR004827">
    <property type="entry name" value="bZIP"/>
</dbReference>
<accession>T1FYC9</accession>
<keyword evidence="7" id="KW-0175">Coiled coil</keyword>
<proteinExistence type="inferred from homology"/>
<dbReference type="GO" id="GO:0005634">
    <property type="term" value="C:nucleus"/>
    <property type="evidence" value="ECO:0007669"/>
    <property type="project" value="UniProtKB-SubCell"/>
</dbReference>
<evidence type="ECO:0000313" key="10">
    <source>
        <dbReference type="EnsemblMetazoa" id="HelroP65817"/>
    </source>
</evidence>
<dbReference type="InterPro" id="IPR046347">
    <property type="entry name" value="bZIP_sf"/>
</dbReference>
<dbReference type="PANTHER" id="PTHR11988:SF27">
    <property type="entry name" value="GH27708P"/>
    <property type="match status" value="1"/>
</dbReference>
<dbReference type="STRING" id="6412.T1FYC9"/>
<evidence type="ECO:0000259" key="8">
    <source>
        <dbReference type="PROSITE" id="PS50217"/>
    </source>
</evidence>
<dbReference type="InterPro" id="IPR040223">
    <property type="entry name" value="PAR_bZIP"/>
</dbReference>
<reference evidence="10" key="3">
    <citation type="submission" date="2015-06" db="UniProtKB">
        <authorList>
            <consortium name="EnsemblMetazoa"/>
        </authorList>
    </citation>
    <scope>IDENTIFICATION</scope>
</reference>
<feature type="coiled-coil region" evidence="7">
    <location>
        <begin position="71"/>
        <end position="105"/>
    </location>
</feature>
<organism evidence="10 11">
    <name type="scientific">Helobdella robusta</name>
    <name type="common">Californian leech</name>
    <dbReference type="NCBI Taxonomy" id="6412"/>
    <lineage>
        <taxon>Eukaryota</taxon>
        <taxon>Metazoa</taxon>
        <taxon>Spiralia</taxon>
        <taxon>Lophotrochozoa</taxon>
        <taxon>Annelida</taxon>
        <taxon>Clitellata</taxon>
        <taxon>Hirudinea</taxon>
        <taxon>Rhynchobdellida</taxon>
        <taxon>Glossiphoniidae</taxon>
        <taxon>Helobdella</taxon>
    </lineage>
</organism>
<dbReference type="HOGENOM" id="CLU_147730_0_0_1"/>
<sequence>VVGDDTFDPSRRSFTSDELRVAPILPKSQKNFVPSDKKDDHYWTRRLKNNTAAKRSREAKRMKENQITLRTAYLEQENTRLREELSKANSEITELKKRLKKYEYVSD</sequence>
<dbReference type="CDD" id="cd14695">
    <property type="entry name" value="bZIP_HLF"/>
    <property type="match status" value="1"/>
</dbReference>
<comment type="similarity">
    <text evidence="2">Belongs to the bZIP family. PAR subfamily.</text>
</comment>
<keyword evidence="11" id="KW-1185">Reference proteome</keyword>
<dbReference type="EMBL" id="AMQM01000776">
    <property type="status" value="NOT_ANNOTATED_CDS"/>
    <property type="molecule type" value="Genomic_DNA"/>
</dbReference>
<evidence type="ECO:0000313" key="9">
    <source>
        <dbReference type="EMBL" id="ESO02027.1"/>
    </source>
</evidence>
<dbReference type="GeneID" id="20213827"/>
<reference evidence="11" key="1">
    <citation type="submission" date="2012-12" db="EMBL/GenBank/DDBJ databases">
        <authorList>
            <person name="Hellsten U."/>
            <person name="Grimwood J."/>
            <person name="Chapman J.A."/>
            <person name="Shapiro H."/>
            <person name="Aerts A."/>
            <person name="Otillar R.P."/>
            <person name="Terry A.Y."/>
            <person name="Boore J.L."/>
            <person name="Simakov O."/>
            <person name="Marletaz F."/>
            <person name="Cho S.-J."/>
            <person name="Edsinger-Gonzales E."/>
            <person name="Havlak P."/>
            <person name="Kuo D.-H."/>
            <person name="Larsson T."/>
            <person name="Lv J."/>
            <person name="Arendt D."/>
            <person name="Savage R."/>
            <person name="Osoegawa K."/>
            <person name="de Jong P."/>
            <person name="Lindberg D.R."/>
            <person name="Seaver E.C."/>
            <person name="Weisblat D.A."/>
            <person name="Putnam N.H."/>
            <person name="Grigoriev I.V."/>
            <person name="Rokhsar D.S."/>
        </authorList>
    </citation>
    <scope>NUCLEOTIDE SEQUENCE</scope>
</reference>
<evidence type="ECO:0000256" key="6">
    <source>
        <dbReference type="ARBA" id="ARBA00023242"/>
    </source>
</evidence>
<dbReference type="SUPFAM" id="SSF57959">
    <property type="entry name" value="Leucine zipper domain"/>
    <property type="match status" value="1"/>
</dbReference>
<keyword evidence="3" id="KW-0805">Transcription regulation</keyword>
<dbReference type="SMART" id="SM00338">
    <property type="entry name" value="BRLZ"/>
    <property type="match status" value="1"/>
</dbReference>
<evidence type="ECO:0000256" key="3">
    <source>
        <dbReference type="ARBA" id="ARBA00023015"/>
    </source>
</evidence>